<dbReference type="Proteomes" id="UP000190274">
    <property type="component" value="Chromosome F"/>
</dbReference>
<evidence type="ECO:0000256" key="4">
    <source>
        <dbReference type="ARBA" id="ARBA00022786"/>
    </source>
</evidence>
<dbReference type="GO" id="GO:0031145">
    <property type="term" value="P:anaphase-promoting complex-dependent catabolic process"/>
    <property type="evidence" value="ECO:0007669"/>
    <property type="project" value="InterPro"/>
</dbReference>
<evidence type="ECO:0000313" key="7">
    <source>
        <dbReference type="EMBL" id="SCU90310.1"/>
    </source>
</evidence>
<keyword evidence="5" id="KW-0131">Cell cycle</keyword>
<keyword evidence="3" id="KW-0498">Mitosis</keyword>
<proteinExistence type="predicted"/>
<accession>A0A1G4JIM5</accession>
<dbReference type="PANTHER" id="PTHR13260">
    <property type="entry name" value="ANAPHASE PROMOTING COMPLEX SUBUNIT 4 APC4"/>
    <property type="match status" value="1"/>
</dbReference>
<evidence type="ECO:0000256" key="2">
    <source>
        <dbReference type="ARBA" id="ARBA00022618"/>
    </source>
</evidence>
<dbReference type="AlphaFoldDB" id="A0A1G4JIM5"/>
<dbReference type="InterPro" id="IPR024790">
    <property type="entry name" value="APC4_long_dom"/>
</dbReference>
<evidence type="ECO:0000313" key="8">
    <source>
        <dbReference type="Proteomes" id="UP000190274"/>
    </source>
</evidence>
<evidence type="ECO:0000256" key="5">
    <source>
        <dbReference type="ARBA" id="ARBA00023306"/>
    </source>
</evidence>
<evidence type="ECO:0000256" key="1">
    <source>
        <dbReference type="ARBA" id="ARBA00016067"/>
    </source>
</evidence>
<dbReference type="GO" id="GO:0051301">
    <property type="term" value="P:cell division"/>
    <property type="evidence" value="ECO:0007669"/>
    <property type="project" value="UniProtKB-KW"/>
</dbReference>
<name>A0A1G4JIM5_9SACH</name>
<dbReference type="GO" id="GO:0005680">
    <property type="term" value="C:anaphase-promoting complex"/>
    <property type="evidence" value="ECO:0007669"/>
    <property type="project" value="InterPro"/>
</dbReference>
<keyword evidence="4" id="KW-0833">Ubl conjugation pathway</keyword>
<dbReference type="Pfam" id="PF12896">
    <property type="entry name" value="ANAPC4"/>
    <property type="match status" value="1"/>
</dbReference>
<dbReference type="STRING" id="1266660.A0A1G4JIM5"/>
<evidence type="ECO:0000259" key="6">
    <source>
        <dbReference type="Pfam" id="PF12896"/>
    </source>
</evidence>
<feature type="domain" description="Anaphase-promoting complex subunit 4 long" evidence="6">
    <location>
        <begin position="230"/>
        <end position="424"/>
    </location>
</feature>
<dbReference type="PANTHER" id="PTHR13260:SF0">
    <property type="entry name" value="ANAPHASE-PROMOTING COMPLEX SUBUNIT 4"/>
    <property type="match status" value="1"/>
</dbReference>
<organism evidence="7 8">
    <name type="scientific">Lachancea dasiensis</name>
    <dbReference type="NCBI Taxonomy" id="1072105"/>
    <lineage>
        <taxon>Eukaryota</taxon>
        <taxon>Fungi</taxon>
        <taxon>Dikarya</taxon>
        <taxon>Ascomycota</taxon>
        <taxon>Saccharomycotina</taxon>
        <taxon>Saccharomycetes</taxon>
        <taxon>Saccharomycetales</taxon>
        <taxon>Saccharomycetaceae</taxon>
        <taxon>Lachancea</taxon>
    </lineage>
</organism>
<dbReference type="SUPFAM" id="SSF50978">
    <property type="entry name" value="WD40 repeat-like"/>
    <property type="match status" value="1"/>
</dbReference>
<evidence type="ECO:0000256" key="3">
    <source>
        <dbReference type="ARBA" id="ARBA00022776"/>
    </source>
</evidence>
<gene>
    <name evidence="7" type="ORF">LADA_0F03180G</name>
</gene>
<sequence>MVKWHLKGITKLGQHEDVIWNPKLALYLVVRGKTVAIHRATDDQLIGTVQLKDHEQVIGFQWDQTEGKQFATFYSNGTVKIYDCATSGNLRQVINVLAWQNEENVALDFAVWSRSAWDQFPVTYAALETDLPALMPGMVRIVRDSKQVSMAPLESWDMGQHTKPDTAILLAHYKGSNTGTIKPGYVLNIGNQITVRFESGITDMFKILPPKNKHGPFVGVGSNGAIEYIRLPLLESPLMGELVKCSGQVRSLCSYLIENIAVCKTDVIEPYAVFLTRITDAFDADLYTQLCEVLLTGYVTLELEDWLCSSIGDKNYKRWKQLSSRMYRDLSNILAVAIIPACERLLLMCEKLQGVHKSVRLQKMTELHEFDEQKWASPQVDELKTAVEDVLKDVLQWAVALNRESAIHGSFADWFFDVVMECVDEDYKKPIGRQGAALQIREYLEKTWRVADAPVASSQIQSLHSRVQDTVVTCSHRIDQVYTKPWVLELIDVSSTEGGSISHPKPISLMLDATCDESGSLFVAFTASPGTSNLQVSVLPLQSVAATTTSPVSTFGSSISSAIVDATFLQCNDFSLKLVVLHETESGTANVHSLVSTLEVIPSNLIASKLTLVASKSQILMQTEAAAKLVRVFPSGPILSVHYGDCMAIHEMSCENDDSDVDVVLTHQN</sequence>
<protein>
    <recommendedName>
        <fullName evidence="1">Anaphase-promoting complex subunit 4</fullName>
    </recommendedName>
</protein>
<dbReference type="OrthoDB" id="2110451at2759"/>
<dbReference type="GO" id="GO:0034399">
    <property type="term" value="C:nuclear periphery"/>
    <property type="evidence" value="ECO:0007669"/>
    <property type="project" value="TreeGrafter"/>
</dbReference>
<dbReference type="EMBL" id="LT598458">
    <property type="protein sequence ID" value="SCU90310.1"/>
    <property type="molecule type" value="Genomic_DNA"/>
</dbReference>
<dbReference type="InterPro" id="IPR024789">
    <property type="entry name" value="APC4"/>
</dbReference>
<keyword evidence="8" id="KW-1185">Reference proteome</keyword>
<keyword evidence="2" id="KW-0132">Cell division</keyword>
<reference evidence="7 8" key="1">
    <citation type="submission" date="2016-03" db="EMBL/GenBank/DDBJ databases">
        <authorList>
            <person name="Devillers H."/>
        </authorList>
    </citation>
    <scope>NUCLEOTIDE SEQUENCE [LARGE SCALE GENOMIC DNA]</scope>
    <source>
        <strain evidence="7">CBS 10888</strain>
    </source>
</reference>
<dbReference type="InterPro" id="IPR036322">
    <property type="entry name" value="WD40_repeat_dom_sf"/>
</dbReference>
<dbReference type="GO" id="GO:0070979">
    <property type="term" value="P:protein K11-linked ubiquitination"/>
    <property type="evidence" value="ECO:0007669"/>
    <property type="project" value="TreeGrafter"/>
</dbReference>